<dbReference type="GO" id="GO:0005886">
    <property type="term" value="C:plasma membrane"/>
    <property type="evidence" value="ECO:0007669"/>
    <property type="project" value="TreeGrafter"/>
</dbReference>
<dbReference type="PRINTS" id="PR00260">
    <property type="entry name" value="CHEMTRNSDUCR"/>
</dbReference>
<evidence type="ECO:0000256" key="2">
    <source>
        <dbReference type="ARBA" id="ARBA00022481"/>
    </source>
</evidence>
<keyword evidence="4" id="KW-0807">Transducer</keyword>
<dbReference type="SMART" id="SM00283">
    <property type="entry name" value="MA"/>
    <property type="match status" value="1"/>
</dbReference>
<sequence>MKIATRLTLGFALIILFICLQGAVALVKSSAVASGFHQISTQDMPNVVMLSEIDENRHIIAEALRDMLIVKEVEHYEALKQQVYASRQRIGQVVEQLQAQMADAESHALLGDVLAQRKNYVQAQEHLIQQLDKGNEGSARNYLLDEFGTILNDYGRALAALKSLQSARLNASVTQAQANIDSIQRGVWLSVGLALVATLLLSRSTVLAITRPLQTVVARCRAVAAGQLHAQAPVSGNSETALLLQAQHEMVHGLRDVVTQVRNGSESVAGASAEIAQANLDLSGRTEQQASALQQTAASMEELSGTVRHNADTAQQANALAQSASQVAQRGGQAVQEVVGTMQEIATRSERVANIISVIDGIAFQTNILALNAAVEAARAGEQGRGFAVVASEVRSLAGRSAEAAKEIKHLIDASVECVHTGTHQAAQAGSTMQEVVSAIAQVTTLMQEISSASARQSQGVAEVGAAIQQMDQMTQQNAALVEEMAAAASSLQSQAQALVQAVSVFDLGASGQAGGRSSSAASALPALTGAGPLRLA</sequence>
<dbReference type="Proteomes" id="UP000664731">
    <property type="component" value="Unassembled WGS sequence"/>
</dbReference>
<evidence type="ECO:0000313" key="8">
    <source>
        <dbReference type="Proteomes" id="UP000664731"/>
    </source>
</evidence>
<reference evidence="7" key="1">
    <citation type="submission" date="2021-03" db="EMBL/GenBank/DDBJ databases">
        <title>Comamonas denitrificans.</title>
        <authorList>
            <person name="Finster K."/>
        </authorList>
    </citation>
    <scope>NUCLEOTIDE SEQUENCE</scope>
    <source>
        <strain evidence="7">MM2021_4</strain>
    </source>
</reference>
<dbReference type="EMBL" id="JAFNME010000001">
    <property type="protein sequence ID" value="MBO1248259.1"/>
    <property type="molecule type" value="Genomic_DNA"/>
</dbReference>
<dbReference type="InterPro" id="IPR051310">
    <property type="entry name" value="MCP_chemotaxis"/>
</dbReference>
<protein>
    <submittedName>
        <fullName evidence="7">MCP four helix bundle domain-containing protein</fullName>
    </submittedName>
</protein>
<dbReference type="Pfam" id="PF00672">
    <property type="entry name" value="HAMP"/>
    <property type="match status" value="1"/>
</dbReference>
<gene>
    <name evidence="7" type="ORF">J1777_00150</name>
</gene>
<accession>A0A939GUG6</accession>
<dbReference type="AlphaFoldDB" id="A0A939GUG6"/>
<proteinExistence type="inferred from homology"/>
<comment type="similarity">
    <text evidence="3">Belongs to the methyl-accepting chemotaxis (MCP) protein family.</text>
</comment>
<dbReference type="Gene3D" id="1.10.287.950">
    <property type="entry name" value="Methyl-accepting chemotaxis protein"/>
    <property type="match status" value="1"/>
</dbReference>
<evidence type="ECO:0000256" key="1">
    <source>
        <dbReference type="ARBA" id="ARBA00004370"/>
    </source>
</evidence>
<dbReference type="PANTHER" id="PTHR43531">
    <property type="entry name" value="PROTEIN ICFG"/>
    <property type="match status" value="1"/>
</dbReference>
<feature type="domain" description="HAMP" evidence="6">
    <location>
        <begin position="207"/>
        <end position="259"/>
    </location>
</feature>
<dbReference type="InterPro" id="IPR003660">
    <property type="entry name" value="HAMP_dom"/>
</dbReference>
<dbReference type="PANTHER" id="PTHR43531:SF14">
    <property type="entry name" value="METHYL-ACCEPTING CHEMOTAXIS PROTEIN I-RELATED"/>
    <property type="match status" value="1"/>
</dbReference>
<evidence type="ECO:0000259" key="6">
    <source>
        <dbReference type="PROSITE" id="PS50885"/>
    </source>
</evidence>
<name>A0A939GUG6_9BURK</name>
<evidence type="ECO:0000256" key="4">
    <source>
        <dbReference type="PROSITE-ProRule" id="PRU00284"/>
    </source>
</evidence>
<dbReference type="CDD" id="cd19411">
    <property type="entry name" value="MCP2201-like_sensor"/>
    <property type="match status" value="1"/>
</dbReference>
<dbReference type="GO" id="GO:0004888">
    <property type="term" value="F:transmembrane signaling receptor activity"/>
    <property type="evidence" value="ECO:0007669"/>
    <property type="project" value="InterPro"/>
</dbReference>
<dbReference type="InterPro" id="IPR004090">
    <property type="entry name" value="Chemotax_Me-accpt_rcpt"/>
</dbReference>
<dbReference type="Pfam" id="PF00015">
    <property type="entry name" value="MCPsignal"/>
    <property type="match status" value="1"/>
</dbReference>
<dbReference type="FunFam" id="1.10.287.950:FF:000001">
    <property type="entry name" value="Methyl-accepting chemotaxis sensory transducer"/>
    <property type="match status" value="1"/>
</dbReference>
<feature type="domain" description="Methyl-accepting transducer" evidence="5">
    <location>
        <begin position="264"/>
        <end position="493"/>
    </location>
</feature>
<organism evidence="7 8">
    <name type="scientific">Comamonas denitrificans</name>
    <dbReference type="NCBI Taxonomy" id="117506"/>
    <lineage>
        <taxon>Bacteria</taxon>
        <taxon>Pseudomonadati</taxon>
        <taxon>Pseudomonadota</taxon>
        <taxon>Betaproteobacteria</taxon>
        <taxon>Burkholderiales</taxon>
        <taxon>Comamonadaceae</taxon>
        <taxon>Comamonas</taxon>
    </lineage>
</organism>
<keyword evidence="2" id="KW-0488">Methylation</keyword>
<dbReference type="InterPro" id="IPR004089">
    <property type="entry name" value="MCPsignal_dom"/>
</dbReference>
<dbReference type="Pfam" id="PF12729">
    <property type="entry name" value="4HB_MCP_1"/>
    <property type="match status" value="1"/>
</dbReference>
<dbReference type="InterPro" id="IPR047347">
    <property type="entry name" value="YvaQ-like_sensor"/>
</dbReference>
<dbReference type="InterPro" id="IPR024478">
    <property type="entry name" value="HlyB_4HB_MCP"/>
</dbReference>
<evidence type="ECO:0000313" key="7">
    <source>
        <dbReference type="EMBL" id="MBO1248259.1"/>
    </source>
</evidence>
<dbReference type="GO" id="GO:0006935">
    <property type="term" value="P:chemotaxis"/>
    <property type="evidence" value="ECO:0007669"/>
    <property type="project" value="InterPro"/>
</dbReference>
<keyword evidence="8" id="KW-1185">Reference proteome</keyword>
<dbReference type="SMART" id="SM00304">
    <property type="entry name" value="HAMP"/>
    <property type="match status" value="1"/>
</dbReference>
<comment type="subcellular location">
    <subcellularLocation>
        <location evidence="1">Membrane</location>
    </subcellularLocation>
</comment>
<dbReference type="SUPFAM" id="SSF58104">
    <property type="entry name" value="Methyl-accepting chemotaxis protein (MCP) signaling domain"/>
    <property type="match status" value="1"/>
</dbReference>
<evidence type="ECO:0000256" key="3">
    <source>
        <dbReference type="ARBA" id="ARBA00029447"/>
    </source>
</evidence>
<dbReference type="PROSITE" id="PS50885">
    <property type="entry name" value="HAMP"/>
    <property type="match status" value="1"/>
</dbReference>
<comment type="caution">
    <text evidence="7">The sequence shown here is derived from an EMBL/GenBank/DDBJ whole genome shotgun (WGS) entry which is preliminary data.</text>
</comment>
<dbReference type="PROSITE" id="PS50111">
    <property type="entry name" value="CHEMOTAXIS_TRANSDUC_2"/>
    <property type="match status" value="1"/>
</dbReference>
<dbReference type="CDD" id="cd06225">
    <property type="entry name" value="HAMP"/>
    <property type="match status" value="1"/>
</dbReference>
<evidence type="ECO:0000259" key="5">
    <source>
        <dbReference type="PROSITE" id="PS50111"/>
    </source>
</evidence>
<dbReference type="CDD" id="cd11386">
    <property type="entry name" value="MCP_signal"/>
    <property type="match status" value="1"/>
</dbReference>
<dbReference type="RefSeq" id="WP_207573827.1">
    <property type="nucleotide sequence ID" value="NZ_JAFNME010000001.1"/>
</dbReference>
<dbReference type="GO" id="GO:0007165">
    <property type="term" value="P:signal transduction"/>
    <property type="evidence" value="ECO:0007669"/>
    <property type="project" value="UniProtKB-KW"/>
</dbReference>